<dbReference type="PANTHER" id="PTHR43798">
    <property type="entry name" value="MONOACYLGLYCEROL LIPASE"/>
    <property type="match status" value="1"/>
</dbReference>
<organism evidence="3 4">
    <name type="scientific">Marivita lacus</name>
    <dbReference type="NCBI Taxonomy" id="1323742"/>
    <lineage>
        <taxon>Bacteria</taxon>
        <taxon>Pseudomonadati</taxon>
        <taxon>Pseudomonadota</taxon>
        <taxon>Alphaproteobacteria</taxon>
        <taxon>Rhodobacterales</taxon>
        <taxon>Roseobacteraceae</taxon>
        <taxon>Marivita</taxon>
    </lineage>
</organism>
<evidence type="ECO:0000256" key="1">
    <source>
        <dbReference type="ARBA" id="ARBA00022801"/>
    </source>
</evidence>
<reference evidence="4" key="1">
    <citation type="journal article" date="2019" name="Int. J. Syst. Evol. Microbiol.">
        <title>The Global Catalogue of Microorganisms (GCM) 10K type strain sequencing project: providing services to taxonomists for standard genome sequencing and annotation.</title>
        <authorList>
            <consortium name="The Broad Institute Genomics Platform"/>
            <consortium name="The Broad Institute Genome Sequencing Center for Infectious Disease"/>
            <person name="Wu L."/>
            <person name="Ma J."/>
        </authorList>
    </citation>
    <scope>NUCLEOTIDE SEQUENCE [LARGE SCALE GENOMIC DNA]</scope>
    <source>
        <strain evidence="4">CGMCC 1.12478</strain>
    </source>
</reference>
<evidence type="ECO:0000313" key="4">
    <source>
        <dbReference type="Proteomes" id="UP000645462"/>
    </source>
</evidence>
<dbReference type="PANTHER" id="PTHR43798:SF31">
    <property type="entry name" value="AB HYDROLASE SUPERFAMILY PROTEIN YCLE"/>
    <property type="match status" value="1"/>
</dbReference>
<dbReference type="SUPFAM" id="SSF53474">
    <property type="entry name" value="alpha/beta-Hydrolases"/>
    <property type="match status" value="1"/>
</dbReference>
<evidence type="ECO:0000259" key="2">
    <source>
        <dbReference type="Pfam" id="PF00561"/>
    </source>
</evidence>
<dbReference type="EMBL" id="BMFC01000009">
    <property type="protein sequence ID" value="GGC13023.1"/>
    <property type="molecule type" value="Genomic_DNA"/>
</dbReference>
<dbReference type="InterPro" id="IPR000073">
    <property type="entry name" value="AB_hydrolase_1"/>
</dbReference>
<evidence type="ECO:0000313" key="3">
    <source>
        <dbReference type="EMBL" id="GGC13023.1"/>
    </source>
</evidence>
<dbReference type="PRINTS" id="PR00111">
    <property type="entry name" value="ABHYDROLASE"/>
</dbReference>
<proteinExistence type="predicted"/>
<dbReference type="InterPro" id="IPR050266">
    <property type="entry name" value="AB_hydrolase_sf"/>
</dbReference>
<sequence length="259" mass="27903">MVARTDEVTRADGSTYRRAGTGPALVLVHGYLGGAAQWQNEFERLSDSFDVIAPDLPGYGNAAAAGCIDRIEGFAHHLAGLVDELGIERFCLLGHSMGGMIAQEFAAQFSDRVEKLILYGTGPLGLMPDRFEPLDVSRRRLAEDGVACTIRRIGATWFRDGDAAPGFNLVASLGAQAKEPAAQAGLDAMSHWDGRAALARISMPSLVLWGDGDQSYRWPQVEALWRGLPDSKLAVIPGTAHAAHLEKSTLFQAVVRDFL</sequence>
<dbReference type="RefSeq" id="WP_188483061.1">
    <property type="nucleotide sequence ID" value="NZ_BMFC01000009.1"/>
</dbReference>
<keyword evidence="1" id="KW-0378">Hydrolase</keyword>
<dbReference type="Pfam" id="PF00561">
    <property type="entry name" value="Abhydrolase_1"/>
    <property type="match status" value="1"/>
</dbReference>
<gene>
    <name evidence="3" type="ORF">GCM10011363_32180</name>
</gene>
<keyword evidence="4" id="KW-1185">Reference proteome</keyword>
<feature type="domain" description="AB hydrolase-1" evidence="2">
    <location>
        <begin position="23"/>
        <end position="247"/>
    </location>
</feature>
<protein>
    <recommendedName>
        <fullName evidence="2">AB hydrolase-1 domain-containing protein</fullName>
    </recommendedName>
</protein>
<accession>A0ABQ1KY33</accession>
<name>A0ABQ1KY33_9RHOB</name>
<comment type="caution">
    <text evidence="3">The sequence shown here is derived from an EMBL/GenBank/DDBJ whole genome shotgun (WGS) entry which is preliminary data.</text>
</comment>
<dbReference type="Proteomes" id="UP000645462">
    <property type="component" value="Unassembled WGS sequence"/>
</dbReference>
<dbReference type="Gene3D" id="3.40.50.1820">
    <property type="entry name" value="alpha/beta hydrolase"/>
    <property type="match status" value="1"/>
</dbReference>
<dbReference type="InterPro" id="IPR029058">
    <property type="entry name" value="AB_hydrolase_fold"/>
</dbReference>